<comment type="caution">
    <text evidence="2">The sequence shown here is derived from an EMBL/GenBank/DDBJ whole genome shotgun (WGS) entry which is preliminary data.</text>
</comment>
<proteinExistence type="predicted"/>
<name>A0ABN8ELL0_9GAMM</name>
<dbReference type="InterPro" id="IPR000792">
    <property type="entry name" value="Tscrpt_reg_LuxR_C"/>
</dbReference>
<reference evidence="2" key="1">
    <citation type="submission" date="2021-12" db="EMBL/GenBank/DDBJ databases">
        <authorList>
            <person name="Rodrigo-Torres L."/>
            <person name="Arahal R. D."/>
            <person name="Lucena T."/>
        </authorList>
    </citation>
    <scope>NUCLEOTIDE SEQUENCE</scope>
    <source>
        <strain evidence="2">CECT 8267</strain>
    </source>
</reference>
<organism evidence="2 3">
    <name type="scientific">Sinobacterium norvegicum</name>
    <dbReference type="NCBI Taxonomy" id="1641715"/>
    <lineage>
        <taxon>Bacteria</taxon>
        <taxon>Pseudomonadati</taxon>
        <taxon>Pseudomonadota</taxon>
        <taxon>Gammaproteobacteria</taxon>
        <taxon>Cellvibrionales</taxon>
        <taxon>Spongiibacteraceae</taxon>
        <taxon>Sinobacterium</taxon>
    </lineage>
</organism>
<dbReference type="EMBL" id="CAKLPX010000003">
    <property type="protein sequence ID" value="CAH0992573.1"/>
    <property type="molecule type" value="Genomic_DNA"/>
</dbReference>
<dbReference type="Gene3D" id="1.10.10.10">
    <property type="entry name" value="Winged helix-like DNA-binding domain superfamily/Winged helix DNA-binding domain"/>
    <property type="match status" value="1"/>
</dbReference>
<dbReference type="InterPro" id="IPR036388">
    <property type="entry name" value="WH-like_DNA-bd_sf"/>
</dbReference>
<accession>A0ABN8ELL0</accession>
<dbReference type="SMART" id="SM00421">
    <property type="entry name" value="HTH_LUXR"/>
    <property type="match status" value="1"/>
</dbReference>
<feature type="domain" description="HTH luxR-type" evidence="1">
    <location>
        <begin position="311"/>
        <end position="368"/>
    </location>
</feature>
<evidence type="ECO:0000313" key="2">
    <source>
        <dbReference type="EMBL" id="CAH0992573.1"/>
    </source>
</evidence>
<gene>
    <name evidence="2" type="ORF">SIN8267_02706</name>
</gene>
<protein>
    <recommendedName>
        <fullName evidence="1">HTH luxR-type domain-containing protein</fullName>
    </recommendedName>
</protein>
<dbReference type="InterPro" id="IPR016032">
    <property type="entry name" value="Sig_transdc_resp-reg_C-effctor"/>
</dbReference>
<evidence type="ECO:0000259" key="1">
    <source>
        <dbReference type="SMART" id="SM00421"/>
    </source>
</evidence>
<dbReference type="SUPFAM" id="SSF46894">
    <property type="entry name" value="C-terminal effector domain of the bipartite response regulators"/>
    <property type="match status" value="1"/>
</dbReference>
<sequence length="376" mass="41641">MQLFDREESASQGLIASIYSGITHEARWQQFLEILRQQLGASFATLILSPPSEFDTGVVLNALVIEEQDFTAYNEKYYALDPFTNLPPATVLTVEEWVNKSEFKASEYYRDYMMPMGVEQIMGFDLSLGDGVDVRLRVTRNTGDNLFNEHDKQLLSTTVQPLQQAVEIFMELQSAQLERELYLAAMGEMAMGVIVLDEKARVIRKNEAADRLVSADNGLLLRGDKVVIDDREENKQLVGYIEEILALRQCGEAVAPRVCKTEFAPGVLKLAILLRAIPVNQSPKSNQPCIALFISDPQHRREAPTSALTALFGFTPAESALAMRLANGLTLDEASAELGVSRNTAKSHLSAVFSKTGVTRQTKLVQLILKSVGPIT</sequence>
<dbReference type="Proteomes" id="UP000838100">
    <property type="component" value="Unassembled WGS sequence"/>
</dbReference>
<keyword evidence="3" id="KW-1185">Reference proteome</keyword>
<evidence type="ECO:0000313" key="3">
    <source>
        <dbReference type="Proteomes" id="UP000838100"/>
    </source>
</evidence>